<dbReference type="InterPro" id="IPR000515">
    <property type="entry name" value="MetI-like"/>
</dbReference>
<keyword evidence="5 7" id="KW-1133">Transmembrane helix</keyword>
<dbReference type="Proteomes" id="UP001152321">
    <property type="component" value="Unassembled WGS sequence"/>
</dbReference>
<evidence type="ECO:0000313" key="10">
    <source>
        <dbReference type="Proteomes" id="UP001152321"/>
    </source>
</evidence>
<keyword evidence="6 7" id="KW-0472">Membrane</keyword>
<feature type="transmembrane region" description="Helical" evidence="7">
    <location>
        <begin position="213"/>
        <end position="234"/>
    </location>
</feature>
<keyword evidence="4 7" id="KW-0812">Transmembrane</keyword>
<comment type="caution">
    <text evidence="9">The sequence shown here is derived from an EMBL/GenBank/DDBJ whole genome shotgun (WGS) entry which is preliminary data.</text>
</comment>
<evidence type="ECO:0000313" key="9">
    <source>
        <dbReference type="EMBL" id="MDG0815907.1"/>
    </source>
</evidence>
<dbReference type="EMBL" id="JANRMI010000002">
    <property type="protein sequence ID" value="MDG0815907.1"/>
    <property type="molecule type" value="Genomic_DNA"/>
</dbReference>
<evidence type="ECO:0000256" key="5">
    <source>
        <dbReference type="ARBA" id="ARBA00022989"/>
    </source>
</evidence>
<dbReference type="PANTHER" id="PTHR30465">
    <property type="entry name" value="INNER MEMBRANE ABC TRANSPORTER"/>
    <property type="match status" value="1"/>
</dbReference>
<evidence type="ECO:0000256" key="7">
    <source>
        <dbReference type="RuleBase" id="RU363032"/>
    </source>
</evidence>
<dbReference type="InterPro" id="IPR035906">
    <property type="entry name" value="MetI-like_sf"/>
</dbReference>
<dbReference type="PROSITE" id="PS50928">
    <property type="entry name" value="ABC_TM1"/>
    <property type="match status" value="1"/>
</dbReference>
<organism evidence="9 10">
    <name type="scientific">Bdellovibrio svalbardensis</name>
    <dbReference type="NCBI Taxonomy" id="2972972"/>
    <lineage>
        <taxon>Bacteria</taxon>
        <taxon>Pseudomonadati</taxon>
        <taxon>Bdellovibrionota</taxon>
        <taxon>Bdellovibrionia</taxon>
        <taxon>Bdellovibrionales</taxon>
        <taxon>Pseudobdellovibrionaceae</taxon>
        <taxon>Bdellovibrio</taxon>
    </lineage>
</organism>
<evidence type="ECO:0000256" key="6">
    <source>
        <dbReference type="ARBA" id="ARBA00023136"/>
    </source>
</evidence>
<dbReference type="CDD" id="cd06261">
    <property type="entry name" value="TM_PBP2"/>
    <property type="match status" value="1"/>
</dbReference>
<dbReference type="PANTHER" id="PTHR30465:SF74">
    <property type="entry name" value="OLIGOPEPTIDE TRANSPORT SYSTEM PERMEASE PROTEIN OPPB"/>
    <property type="match status" value="1"/>
</dbReference>
<name>A0ABT6DGF8_9BACT</name>
<evidence type="ECO:0000256" key="4">
    <source>
        <dbReference type="ARBA" id="ARBA00022692"/>
    </source>
</evidence>
<feature type="transmembrane region" description="Helical" evidence="7">
    <location>
        <begin position="110"/>
        <end position="134"/>
    </location>
</feature>
<comment type="similarity">
    <text evidence="7">Belongs to the binding-protein-dependent transport system permease family.</text>
</comment>
<evidence type="ECO:0000256" key="1">
    <source>
        <dbReference type="ARBA" id="ARBA00004651"/>
    </source>
</evidence>
<feature type="transmembrane region" description="Helical" evidence="7">
    <location>
        <begin position="78"/>
        <end position="98"/>
    </location>
</feature>
<evidence type="ECO:0000259" key="8">
    <source>
        <dbReference type="PROSITE" id="PS50928"/>
    </source>
</evidence>
<accession>A0ABT6DGF8</accession>
<reference evidence="9" key="1">
    <citation type="submission" date="2022-08" db="EMBL/GenBank/DDBJ databases">
        <title>Novel Bdellovibrio Species Isolated from Svalbard: Designation Bdellovibrio svalbardensis.</title>
        <authorList>
            <person name="Mitchell R.J."/>
            <person name="Choi S.Y."/>
        </authorList>
    </citation>
    <scope>NUCLEOTIDE SEQUENCE</scope>
    <source>
        <strain evidence="9">PAP01</strain>
    </source>
</reference>
<feature type="domain" description="ABC transmembrane type-1" evidence="8">
    <location>
        <begin position="70"/>
        <end position="267"/>
    </location>
</feature>
<dbReference type="Pfam" id="PF00528">
    <property type="entry name" value="BPD_transp_1"/>
    <property type="match status" value="1"/>
</dbReference>
<proteinExistence type="inferred from homology"/>
<protein>
    <submittedName>
        <fullName evidence="9">ABC transporter permease</fullName>
    </submittedName>
</protein>
<keyword evidence="3" id="KW-1003">Cell membrane</keyword>
<gene>
    <name evidence="9" type="ORF">NWE73_06010</name>
</gene>
<keyword evidence="10" id="KW-1185">Reference proteome</keyword>
<evidence type="ECO:0000256" key="3">
    <source>
        <dbReference type="ARBA" id="ARBA00022475"/>
    </source>
</evidence>
<dbReference type="Gene3D" id="1.10.3720.10">
    <property type="entry name" value="MetI-like"/>
    <property type="match status" value="1"/>
</dbReference>
<feature type="transmembrane region" description="Helical" evidence="7">
    <location>
        <begin position="246"/>
        <end position="267"/>
    </location>
</feature>
<dbReference type="RefSeq" id="WP_277577386.1">
    <property type="nucleotide sequence ID" value="NZ_JANRMI010000002.1"/>
</dbReference>
<keyword evidence="2 7" id="KW-0813">Transport</keyword>
<dbReference type="SUPFAM" id="SSF161098">
    <property type="entry name" value="MetI-like"/>
    <property type="match status" value="1"/>
</dbReference>
<evidence type="ECO:0000256" key="2">
    <source>
        <dbReference type="ARBA" id="ARBA00022448"/>
    </source>
</evidence>
<sequence length="282" mass="31168">MLLKLLPGGPFDDEAALNPLVKETLTKQWGLHESTLTQIVRYISSALRGDFGISMMHPDQTVGSIIQQGLGSSLSLSLVTLLFVLLGAFSLALVSIRFRGTWFESLVDQTMIAMLSLPSLFWGPFLIYLFGFYFNVLPVAFLSSPIHYVLPVLTLGFRPLATLVRLLKTSLNENLHLDYVRTAKAKGLGTWGILVHHVLRNSMIPFLSYAGPLITGLLSGSFLVEMLFAIPGLGSQFISSLNDRDYTLIVGLTLFYGAILIIINSLMDVFMRLLDPRLTEDA</sequence>
<comment type="subcellular location">
    <subcellularLocation>
        <location evidence="1 7">Cell membrane</location>
        <topology evidence="1 7">Multi-pass membrane protein</topology>
    </subcellularLocation>
</comment>